<accession>A0A1G2G683</accession>
<comment type="caution">
    <text evidence="1">The sequence shown here is derived from an EMBL/GenBank/DDBJ whole genome shotgun (WGS) entry which is preliminary data.</text>
</comment>
<organism evidence="1 2">
    <name type="scientific">Candidatus Ryanbacteria bacterium RIFCSPHIGHO2_01_FULL_48_27</name>
    <dbReference type="NCBI Taxonomy" id="1802115"/>
    <lineage>
        <taxon>Bacteria</taxon>
        <taxon>Candidatus Ryaniibacteriota</taxon>
    </lineage>
</organism>
<protein>
    <submittedName>
        <fullName evidence="1">Uncharacterized protein</fullName>
    </submittedName>
</protein>
<proteinExistence type="predicted"/>
<evidence type="ECO:0000313" key="1">
    <source>
        <dbReference type="EMBL" id="OGZ45754.1"/>
    </source>
</evidence>
<dbReference type="SUPFAM" id="SSF54593">
    <property type="entry name" value="Glyoxalase/Bleomycin resistance protein/Dihydroxybiphenyl dioxygenase"/>
    <property type="match status" value="1"/>
</dbReference>
<dbReference type="Pfam" id="PF06185">
    <property type="entry name" value="YecM"/>
    <property type="match status" value="1"/>
</dbReference>
<dbReference type="STRING" id="1802115.A2756_02490"/>
<dbReference type="InterPro" id="IPR010393">
    <property type="entry name" value="DUF991_YecM-like"/>
</dbReference>
<evidence type="ECO:0000313" key="2">
    <source>
        <dbReference type="Proteomes" id="UP000177785"/>
    </source>
</evidence>
<name>A0A1G2G683_9BACT</name>
<dbReference type="Gene3D" id="3.10.180.10">
    <property type="entry name" value="2,3-Dihydroxybiphenyl 1,2-Dioxygenase, domain 1"/>
    <property type="match status" value="1"/>
</dbReference>
<sequence>MAEIQSIEDFYREASSFLSFLGMQSRAQILQRQEVALADHVSYKCSSHEMFEAMRRILEKEGVSNWVHQAPVAGRPIAYFRLHASLPSPFGGVFYVELADQKPDHSQRDGFDHMEIYPKQGVLYDVLVTKAIGAFPNIRKVERPHHTTWDALLEGGVILRLTPEPLVEKIKREMG</sequence>
<dbReference type="Proteomes" id="UP000177785">
    <property type="component" value="Unassembled WGS sequence"/>
</dbReference>
<gene>
    <name evidence="1" type="ORF">A2756_02490</name>
</gene>
<dbReference type="EMBL" id="MHNL01000005">
    <property type="protein sequence ID" value="OGZ45754.1"/>
    <property type="molecule type" value="Genomic_DNA"/>
</dbReference>
<dbReference type="AlphaFoldDB" id="A0A1G2G683"/>
<reference evidence="1 2" key="1">
    <citation type="journal article" date="2016" name="Nat. Commun.">
        <title>Thousands of microbial genomes shed light on interconnected biogeochemical processes in an aquifer system.</title>
        <authorList>
            <person name="Anantharaman K."/>
            <person name="Brown C.T."/>
            <person name="Hug L.A."/>
            <person name="Sharon I."/>
            <person name="Castelle C.J."/>
            <person name="Probst A.J."/>
            <person name="Thomas B.C."/>
            <person name="Singh A."/>
            <person name="Wilkins M.J."/>
            <person name="Karaoz U."/>
            <person name="Brodie E.L."/>
            <person name="Williams K.H."/>
            <person name="Hubbard S.S."/>
            <person name="Banfield J.F."/>
        </authorList>
    </citation>
    <scope>NUCLEOTIDE SEQUENCE [LARGE SCALE GENOMIC DNA]</scope>
</reference>
<dbReference type="InterPro" id="IPR029068">
    <property type="entry name" value="Glyas_Bleomycin-R_OHBP_Dase"/>
</dbReference>